<dbReference type="InterPro" id="IPR000182">
    <property type="entry name" value="GNAT_dom"/>
</dbReference>
<evidence type="ECO:0000313" key="5">
    <source>
        <dbReference type="Proteomes" id="UP001252875"/>
    </source>
</evidence>
<protein>
    <submittedName>
        <fullName evidence="4">GNAT family N-acetyltransferase</fullName>
        <ecNumber evidence="4">2.3.1.-</ecNumber>
    </submittedName>
</protein>
<evidence type="ECO:0000259" key="3">
    <source>
        <dbReference type="PROSITE" id="PS51186"/>
    </source>
</evidence>
<dbReference type="GO" id="GO:0016746">
    <property type="term" value="F:acyltransferase activity"/>
    <property type="evidence" value="ECO:0007669"/>
    <property type="project" value="UniProtKB-KW"/>
</dbReference>
<feature type="domain" description="N-acetyltransferase" evidence="3">
    <location>
        <begin position="1"/>
        <end position="129"/>
    </location>
</feature>
<keyword evidence="2 4" id="KW-0012">Acyltransferase</keyword>
<accession>A0ABU3EW02</accession>
<dbReference type="Gene3D" id="3.40.630.30">
    <property type="match status" value="1"/>
</dbReference>
<keyword evidence="5" id="KW-1185">Reference proteome</keyword>
<evidence type="ECO:0000313" key="4">
    <source>
        <dbReference type="EMBL" id="MDT2599052.1"/>
    </source>
</evidence>
<keyword evidence="1 4" id="KW-0808">Transferase</keyword>
<dbReference type="InterPro" id="IPR016181">
    <property type="entry name" value="Acyl_CoA_acyltransferase"/>
</dbReference>
<dbReference type="SUPFAM" id="SSF55729">
    <property type="entry name" value="Acyl-CoA N-acyltransferases (Nat)"/>
    <property type="match status" value="1"/>
</dbReference>
<comment type="caution">
    <text evidence="4">The sequence shown here is derived from an EMBL/GenBank/DDBJ whole genome shotgun (WGS) entry which is preliminary data.</text>
</comment>
<proteinExistence type="predicted"/>
<dbReference type="Pfam" id="PF13673">
    <property type="entry name" value="Acetyltransf_10"/>
    <property type="match status" value="1"/>
</dbReference>
<dbReference type="PROSITE" id="PS51186">
    <property type="entry name" value="GNAT"/>
    <property type="match status" value="1"/>
</dbReference>
<dbReference type="RefSeq" id="WP_311820829.1">
    <property type="nucleotide sequence ID" value="NZ_JARPYF010000001.1"/>
</dbReference>
<dbReference type="PANTHER" id="PTHR43800:SF1">
    <property type="entry name" value="PEPTIDYL-LYSINE N-ACETYLTRANSFERASE YJAB"/>
    <property type="match status" value="1"/>
</dbReference>
<name>A0ABU3EW02_9ENTE</name>
<organism evidence="4 5">
    <name type="scientific">Enterococcus hulanensis</name>
    <dbReference type="NCBI Taxonomy" id="2559929"/>
    <lineage>
        <taxon>Bacteria</taxon>
        <taxon>Bacillati</taxon>
        <taxon>Bacillota</taxon>
        <taxon>Bacilli</taxon>
        <taxon>Lactobacillales</taxon>
        <taxon>Enterococcaceae</taxon>
        <taxon>Enterococcus</taxon>
    </lineage>
</organism>
<dbReference type="PANTHER" id="PTHR43800">
    <property type="entry name" value="PEPTIDYL-LYSINE N-ACETYLTRANSFERASE YJAB"/>
    <property type="match status" value="1"/>
</dbReference>
<dbReference type="EC" id="2.3.1.-" evidence="4"/>
<reference evidence="4 5" key="1">
    <citation type="submission" date="2023-03" db="EMBL/GenBank/DDBJ databases">
        <authorList>
            <person name="Shen W."/>
            <person name="Cai J."/>
        </authorList>
    </citation>
    <scope>NUCLEOTIDE SEQUENCE [LARGE SCALE GENOMIC DNA]</scope>
    <source>
        <strain evidence="4 5">D6-4</strain>
    </source>
</reference>
<evidence type="ECO:0000256" key="1">
    <source>
        <dbReference type="ARBA" id="ARBA00022679"/>
    </source>
</evidence>
<evidence type="ECO:0000256" key="2">
    <source>
        <dbReference type="ARBA" id="ARBA00023315"/>
    </source>
</evidence>
<gene>
    <name evidence="4" type="ORF">P7D85_04650</name>
</gene>
<sequence>MEPVTEIWLTSNLDAHAFIDKSYWHKNYSVVKAALPNAKIYAYYHDNVIVGFLGMIDTYIAGIFILKEFQSLGIGTQLLNEVKSGYSKLTLNVYQKNETAIRFYLKHGFKVQKEELDHETNELELLISN</sequence>
<dbReference type="EMBL" id="JARPYI010000001">
    <property type="protein sequence ID" value="MDT2599052.1"/>
    <property type="molecule type" value="Genomic_DNA"/>
</dbReference>
<dbReference type="CDD" id="cd04301">
    <property type="entry name" value="NAT_SF"/>
    <property type="match status" value="1"/>
</dbReference>
<dbReference type="Proteomes" id="UP001252875">
    <property type="component" value="Unassembled WGS sequence"/>
</dbReference>